<reference evidence="1" key="2">
    <citation type="journal article" date="2023" name="Science">
        <title>Genomic signatures of disease resistance in endangered staghorn corals.</title>
        <authorList>
            <person name="Vollmer S.V."/>
            <person name="Selwyn J.D."/>
            <person name="Despard B.A."/>
            <person name="Roesel C.L."/>
        </authorList>
    </citation>
    <scope>NUCLEOTIDE SEQUENCE</scope>
    <source>
        <strain evidence="1">K2</strain>
    </source>
</reference>
<dbReference type="SUPFAM" id="SSF55874">
    <property type="entry name" value="ATPase domain of HSP90 chaperone/DNA topoisomerase II/histidine kinase"/>
    <property type="match status" value="1"/>
</dbReference>
<dbReference type="InterPro" id="IPR045261">
    <property type="entry name" value="MORC_ATPase"/>
</dbReference>
<organism evidence="1 2">
    <name type="scientific">Acropora cervicornis</name>
    <name type="common">Staghorn coral</name>
    <dbReference type="NCBI Taxonomy" id="6130"/>
    <lineage>
        <taxon>Eukaryota</taxon>
        <taxon>Metazoa</taxon>
        <taxon>Cnidaria</taxon>
        <taxon>Anthozoa</taxon>
        <taxon>Hexacorallia</taxon>
        <taxon>Scleractinia</taxon>
        <taxon>Astrocoeniina</taxon>
        <taxon>Acroporidae</taxon>
        <taxon>Acropora</taxon>
    </lineage>
</organism>
<gene>
    <name evidence="1" type="ORF">P5673_029165</name>
</gene>
<proteinExistence type="predicted"/>
<dbReference type="PANTHER" id="PTHR23336">
    <property type="entry name" value="ZINC FINGER CW-TYPE COILED-COIL DOMAIN PROTEIN 3"/>
    <property type="match status" value="1"/>
</dbReference>
<dbReference type="GO" id="GO:0005634">
    <property type="term" value="C:nucleus"/>
    <property type="evidence" value="ECO:0007669"/>
    <property type="project" value="TreeGrafter"/>
</dbReference>
<dbReference type="Pfam" id="PF13589">
    <property type="entry name" value="HATPase_c_3"/>
    <property type="match status" value="1"/>
</dbReference>
<protein>
    <submittedName>
        <fullName evidence="1">MORC family CW-type zinc finger protein 3</fullName>
    </submittedName>
</protein>
<name>A0AAD9PWQ2_ACRCE</name>
<dbReference type="EMBL" id="JARQWQ010000113">
    <property type="protein sequence ID" value="KAK2550284.1"/>
    <property type="molecule type" value="Genomic_DNA"/>
</dbReference>
<accession>A0AAD9PWQ2</accession>
<dbReference type="InterPro" id="IPR036890">
    <property type="entry name" value="HATPase_C_sf"/>
</dbReference>
<comment type="caution">
    <text evidence="1">The sequence shown here is derived from an EMBL/GenBank/DDBJ whole genome shotgun (WGS) entry which is preliminary data.</text>
</comment>
<dbReference type="PANTHER" id="PTHR23336:SF76">
    <property type="entry name" value="MORC S5 DOMAIN-CONTAINING PROTEIN"/>
    <property type="match status" value="1"/>
</dbReference>
<sequence length="172" mass="18983">MATGSSVDSPDAGVRLSTLSPKYLHTNSTSHTWPFSAIAELIDNAYDPDVNASQLWIDVKKYPKHNYCLVFTDYGAGMGPEKLHKMLSFGFCDKVAKKGQHMPVGHYGNGFKSGSMRLGRDAIVFTKNANSKSVGFLSQTYLDAIKAETILVPMVTWDTDGNILYVKKLLRD</sequence>
<dbReference type="Gene3D" id="3.30.565.10">
    <property type="entry name" value="Histidine kinase-like ATPase, C-terminal domain"/>
    <property type="match status" value="1"/>
</dbReference>
<keyword evidence="2" id="KW-1185">Reference proteome</keyword>
<evidence type="ECO:0000313" key="1">
    <source>
        <dbReference type="EMBL" id="KAK2550284.1"/>
    </source>
</evidence>
<reference evidence="1" key="1">
    <citation type="journal article" date="2023" name="G3 (Bethesda)">
        <title>Whole genome assembly and annotation of the endangered Caribbean coral Acropora cervicornis.</title>
        <authorList>
            <person name="Selwyn J.D."/>
            <person name="Vollmer S.V."/>
        </authorList>
    </citation>
    <scope>NUCLEOTIDE SEQUENCE</scope>
    <source>
        <strain evidence="1">K2</strain>
    </source>
</reference>
<dbReference type="GO" id="GO:0016887">
    <property type="term" value="F:ATP hydrolysis activity"/>
    <property type="evidence" value="ECO:0007669"/>
    <property type="project" value="InterPro"/>
</dbReference>
<dbReference type="Proteomes" id="UP001249851">
    <property type="component" value="Unassembled WGS sequence"/>
</dbReference>
<dbReference type="AlphaFoldDB" id="A0AAD9PWQ2"/>
<evidence type="ECO:0000313" key="2">
    <source>
        <dbReference type="Proteomes" id="UP001249851"/>
    </source>
</evidence>